<evidence type="ECO:0000256" key="1">
    <source>
        <dbReference type="SAM" id="MobiDB-lite"/>
    </source>
</evidence>
<organism evidence="2 3">
    <name type="scientific">Riccia fluitans</name>
    <dbReference type="NCBI Taxonomy" id="41844"/>
    <lineage>
        <taxon>Eukaryota</taxon>
        <taxon>Viridiplantae</taxon>
        <taxon>Streptophyta</taxon>
        <taxon>Embryophyta</taxon>
        <taxon>Marchantiophyta</taxon>
        <taxon>Marchantiopsida</taxon>
        <taxon>Marchantiidae</taxon>
        <taxon>Marchantiales</taxon>
        <taxon>Ricciaceae</taxon>
        <taxon>Riccia</taxon>
    </lineage>
</organism>
<evidence type="ECO:0000313" key="3">
    <source>
        <dbReference type="Proteomes" id="UP001605036"/>
    </source>
</evidence>
<comment type="caution">
    <text evidence="2">The sequence shown here is derived from an EMBL/GenBank/DDBJ whole genome shotgun (WGS) entry which is preliminary data.</text>
</comment>
<accession>A0ABD1ZSH2</accession>
<reference evidence="2 3" key="1">
    <citation type="submission" date="2024-09" db="EMBL/GenBank/DDBJ databases">
        <title>Chromosome-scale assembly of Riccia fluitans.</title>
        <authorList>
            <person name="Paukszto L."/>
            <person name="Sawicki J."/>
            <person name="Karawczyk K."/>
            <person name="Piernik-Szablinska J."/>
            <person name="Szczecinska M."/>
            <person name="Mazdziarz M."/>
        </authorList>
    </citation>
    <scope>NUCLEOTIDE SEQUENCE [LARGE SCALE GENOMIC DNA]</scope>
    <source>
        <strain evidence="2">Rf_01</strain>
        <tissue evidence="2">Aerial parts of the thallus</tissue>
    </source>
</reference>
<evidence type="ECO:0000313" key="2">
    <source>
        <dbReference type="EMBL" id="KAL2653781.1"/>
    </source>
</evidence>
<keyword evidence="3" id="KW-1185">Reference proteome</keyword>
<sequence>MNVLARTTLFNRHSTQTSDPSGAAEDSNHRALNQPNSGGMTLYLVRPLREMAACIQYTFRSLPVPLFQPRWSLLSFLHPLLFTRFKSVRHTFVTSCLGERLNYMEVIRKKVAKNRNSSSDSRFCARELWPGAIEPPPSSISLSLGVLEPENLHRNGGSLGDNGINNHFLRDRRRTAETEVVDLLLPSADRSKANRVIYLARYAFQAAEERLVIHARAGEAVGLSAVQCCVFPAPQGTTLKFHLLVTRLWIGNRGALM</sequence>
<dbReference type="AlphaFoldDB" id="A0ABD1ZSH2"/>
<feature type="region of interest" description="Disordered" evidence="1">
    <location>
        <begin position="13"/>
        <end position="34"/>
    </location>
</feature>
<gene>
    <name evidence="2" type="ORF">R1flu_021909</name>
</gene>
<protein>
    <submittedName>
        <fullName evidence="2">Uncharacterized protein</fullName>
    </submittedName>
</protein>
<name>A0ABD1ZSH2_9MARC</name>
<dbReference type="Proteomes" id="UP001605036">
    <property type="component" value="Unassembled WGS sequence"/>
</dbReference>
<dbReference type="EMBL" id="JBHFFA010000001">
    <property type="protein sequence ID" value="KAL2653781.1"/>
    <property type="molecule type" value="Genomic_DNA"/>
</dbReference>
<proteinExistence type="predicted"/>